<protein>
    <submittedName>
        <fullName evidence="2">Uncharacterized protein</fullName>
    </submittedName>
</protein>
<feature type="region of interest" description="Disordered" evidence="1">
    <location>
        <begin position="63"/>
        <end position="87"/>
    </location>
</feature>
<evidence type="ECO:0000313" key="2">
    <source>
        <dbReference type="EMBL" id="KAF7379318.1"/>
    </source>
</evidence>
<organism evidence="2 3">
    <name type="scientific">Vespula vulgaris</name>
    <name type="common">Yellow jacket</name>
    <name type="synonym">Wasp</name>
    <dbReference type="NCBI Taxonomy" id="7454"/>
    <lineage>
        <taxon>Eukaryota</taxon>
        <taxon>Metazoa</taxon>
        <taxon>Ecdysozoa</taxon>
        <taxon>Arthropoda</taxon>
        <taxon>Hexapoda</taxon>
        <taxon>Insecta</taxon>
        <taxon>Pterygota</taxon>
        <taxon>Neoptera</taxon>
        <taxon>Endopterygota</taxon>
        <taxon>Hymenoptera</taxon>
        <taxon>Apocrita</taxon>
        <taxon>Aculeata</taxon>
        <taxon>Vespoidea</taxon>
        <taxon>Vespidae</taxon>
        <taxon>Vespinae</taxon>
        <taxon>Vespula</taxon>
    </lineage>
</organism>
<dbReference type="EMBL" id="JACSEA010000023">
    <property type="protein sequence ID" value="KAF7379318.1"/>
    <property type="molecule type" value="Genomic_DNA"/>
</dbReference>
<accession>A0A834IYJ9</accession>
<sequence length="87" mass="9917">MGSAFTTEPLYITNSEPFSDPLKETHGIYLFQRIHRWGALARGYNRFESNRPLKGCPTLQVEHESKWNSDGTEESLSSNIIKSTKTI</sequence>
<dbReference type="AlphaFoldDB" id="A0A834IYJ9"/>
<dbReference type="Proteomes" id="UP000614350">
    <property type="component" value="Unassembled WGS sequence"/>
</dbReference>
<evidence type="ECO:0000313" key="3">
    <source>
        <dbReference type="Proteomes" id="UP000614350"/>
    </source>
</evidence>
<feature type="compositionally biased region" description="Polar residues" evidence="1">
    <location>
        <begin position="68"/>
        <end position="87"/>
    </location>
</feature>
<reference evidence="2" key="1">
    <citation type="journal article" date="2020" name="G3 (Bethesda)">
        <title>High-Quality Assemblies for Three Invasive Social Wasps from the &lt;i&gt;Vespula&lt;/i&gt; Genus.</title>
        <authorList>
            <person name="Harrop T.W.R."/>
            <person name="Guhlin J."/>
            <person name="McLaughlin G.M."/>
            <person name="Permina E."/>
            <person name="Stockwell P."/>
            <person name="Gilligan J."/>
            <person name="Le Lec M.F."/>
            <person name="Gruber M.A.M."/>
            <person name="Quinn O."/>
            <person name="Lovegrove M."/>
            <person name="Duncan E.J."/>
            <person name="Remnant E.J."/>
            <person name="Van Eeckhoven J."/>
            <person name="Graham B."/>
            <person name="Knapp R.A."/>
            <person name="Langford K.W."/>
            <person name="Kronenberg Z."/>
            <person name="Press M.O."/>
            <person name="Eacker S.M."/>
            <person name="Wilson-Rankin E.E."/>
            <person name="Purcell J."/>
            <person name="Lester P.J."/>
            <person name="Dearden P.K."/>
        </authorList>
    </citation>
    <scope>NUCLEOTIDE SEQUENCE</scope>
    <source>
        <strain evidence="2">Marl-1</strain>
    </source>
</reference>
<gene>
    <name evidence="2" type="ORF">HZH66_014689</name>
</gene>
<name>A0A834IYJ9_VESVU</name>
<evidence type="ECO:0000256" key="1">
    <source>
        <dbReference type="SAM" id="MobiDB-lite"/>
    </source>
</evidence>
<proteinExistence type="predicted"/>
<comment type="caution">
    <text evidence="2">The sequence shown here is derived from an EMBL/GenBank/DDBJ whole genome shotgun (WGS) entry which is preliminary data.</text>
</comment>
<keyword evidence="3" id="KW-1185">Reference proteome</keyword>